<keyword evidence="2" id="KW-1133">Transmembrane helix</keyword>
<keyword evidence="2" id="KW-0812">Transmembrane</keyword>
<organism evidence="4 5">
    <name type="scientific">Rufibacter roseus</name>
    <dbReference type="NCBI Taxonomy" id="1567108"/>
    <lineage>
        <taxon>Bacteria</taxon>
        <taxon>Pseudomonadati</taxon>
        <taxon>Bacteroidota</taxon>
        <taxon>Cytophagia</taxon>
        <taxon>Cytophagales</taxon>
        <taxon>Hymenobacteraceae</taxon>
        <taxon>Rufibacter</taxon>
    </lineage>
</organism>
<evidence type="ECO:0000259" key="3">
    <source>
        <dbReference type="Pfam" id="PF02470"/>
    </source>
</evidence>
<dbReference type="RefSeq" id="WP_066617404.1">
    <property type="nucleotide sequence ID" value="NZ_JBHSYQ010000006.1"/>
</dbReference>
<gene>
    <name evidence="4" type="ORF">ACFQHR_12715</name>
</gene>
<dbReference type="Proteomes" id="UP001596405">
    <property type="component" value="Unassembled WGS sequence"/>
</dbReference>
<keyword evidence="2" id="KW-0472">Membrane</keyword>
<reference evidence="5" key="1">
    <citation type="journal article" date="2019" name="Int. J. Syst. Evol. Microbiol.">
        <title>The Global Catalogue of Microorganisms (GCM) 10K type strain sequencing project: providing services to taxonomists for standard genome sequencing and annotation.</title>
        <authorList>
            <consortium name="The Broad Institute Genomics Platform"/>
            <consortium name="The Broad Institute Genome Sequencing Center for Infectious Disease"/>
            <person name="Wu L."/>
            <person name="Ma J."/>
        </authorList>
    </citation>
    <scope>NUCLEOTIDE SEQUENCE [LARGE SCALE GENOMIC DNA]</scope>
    <source>
        <strain evidence="5">CGMCC 4.7393</strain>
    </source>
</reference>
<dbReference type="InterPro" id="IPR003399">
    <property type="entry name" value="Mce/MlaD"/>
</dbReference>
<name>A0ABW2DKV0_9BACT</name>
<evidence type="ECO:0000313" key="4">
    <source>
        <dbReference type="EMBL" id="MFC6998492.1"/>
    </source>
</evidence>
<evidence type="ECO:0000256" key="1">
    <source>
        <dbReference type="SAM" id="Coils"/>
    </source>
</evidence>
<proteinExistence type="predicted"/>
<dbReference type="InterPro" id="IPR052336">
    <property type="entry name" value="MlaD_Phospholipid_Transporter"/>
</dbReference>
<feature type="coiled-coil region" evidence="1">
    <location>
        <begin position="287"/>
        <end position="342"/>
    </location>
</feature>
<evidence type="ECO:0000313" key="5">
    <source>
        <dbReference type="Proteomes" id="UP001596405"/>
    </source>
</evidence>
<evidence type="ECO:0000256" key="2">
    <source>
        <dbReference type="SAM" id="Phobius"/>
    </source>
</evidence>
<dbReference type="EMBL" id="JBHSYQ010000006">
    <property type="protein sequence ID" value="MFC6998492.1"/>
    <property type="molecule type" value="Genomic_DNA"/>
</dbReference>
<sequence>MSAEENRRSVVVGIFVLLAILILVAGIFVLGGQQKRFAETIEVSALFEDVTGLKKGNHVIYSGVRVGVVNSIKLVENSKIAVTMSIEESARRFIHNDAFAKVGSESLIGNKTVVVYGGTETAPAIEDGAILRTEEQLSTEEMMQTLQENNKNLQAITNDVKQLSSSLVKGEGLAGALLTDERLANNFRTIVANLERTSASSVRASQALTRFTNKLNTEGGLADELLTDTVVYNRLKRTAAELEQTMATASALTAKINNTASKLNTTDNALGVLLNDEQFATDLQLTMQNLEAGTDKLDANMESLQHSILLNGFFRRKARREARQKEREKEKQERLLKLEEKKNLKKGIQPSTVPPTADTVTVIKPIKID</sequence>
<keyword evidence="5" id="KW-1185">Reference proteome</keyword>
<feature type="transmembrane region" description="Helical" evidence="2">
    <location>
        <begin position="12"/>
        <end position="31"/>
    </location>
</feature>
<dbReference type="Pfam" id="PF02470">
    <property type="entry name" value="MlaD"/>
    <property type="match status" value="1"/>
</dbReference>
<feature type="domain" description="Mce/MlaD" evidence="3">
    <location>
        <begin position="40"/>
        <end position="113"/>
    </location>
</feature>
<accession>A0ABW2DKV0</accession>
<keyword evidence="1" id="KW-0175">Coiled coil</keyword>
<protein>
    <submittedName>
        <fullName evidence="4">MlaD family protein</fullName>
    </submittedName>
</protein>
<comment type="caution">
    <text evidence="4">The sequence shown here is derived from an EMBL/GenBank/DDBJ whole genome shotgun (WGS) entry which is preliminary data.</text>
</comment>
<dbReference type="PANTHER" id="PTHR33371:SF4">
    <property type="entry name" value="INTERMEMBRANE PHOSPHOLIPID TRANSPORT SYSTEM BINDING PROTEIN MLAD"/>
    <property type="match status" value="1"/>
</dbReference>
<dbReference type="PANTHER" id="PTHR33371">
    <property type="entry name" value="INTERMEMBRANE PHOSPHOLIPID TRANSPORT SYSTEM BINDING PROTEIN MLAD-RELATED"/>
    <property type="match status" value="1"/>
</dbReference>